<evidence type="ECO:0000256" key="3">
    <source>
        <dbReference type="ARBA" id="ARBA00022692"/>
    </source>
</evidence>
<gene>
    <name evidence="11" type="ORF">CEPIT_LOCUS16495</name>
</gene>
<dbReference type="Proteomes" id="UP001152523">
    <property type="component" value="Unassembled WGS sequence"/>
</dbReference>
<dbReference type="PRINTS" id="PR00019">
    <property type="entry name" value="LEURICHRPT"/>
</dbReference>
<dbReference type="GO" id="GO:0016020">
    <property type="term" value="C:membrane"/>
    <property type="evidence" value="ECO:0007669"/>
    <property type="project" value="UniProtKB-SubCell"/>
</dbReference>
<comment type="subcellular location">
    <subcellularLocation>
        <location evidence="1">Membrane</location>
    </subcellularLocation>
</comment>
<keyword evidence="2" id="KW-0433">Leucine-rich repeat</keyword>
<feature type="signal peptide" evidence="8">
    <location>
        <begin position="1"/>
        <end position="23"/>
    </location>
</feature>
<proteinExistence type="predicted"/>
<dbReference type="FunFam" id="3.80.10.10:FF:000400">
    <property type="entry name" value="Nuclear pore complex protein NUP107"/>
    <property type="match status" value="1"/>
</dbReference>
<protein>
    <recommendedName>
        <fullName evidence="13">Leucine-rich repeat-containing N-terminal plant-type domain-containing protein</fullName>
    </recommendedName>
</protein>
<feature type="domain" description="Disease resistance R13L4/SHOC-2-like LRR" evidence="10">
    <location>
        <begin position="94"/>
        <end position="304"/>
    </location>
</feature>
<dbReference type="EMBL" id="CAMAPF010000122">
    <property type="protein sequence ID" value="CAH9103625.1"/>
    <property type="molecule type" value="Genomic_DNA"/>
</dbReference>
<feature type="chain" id="PRO_5043818646" description="Leucine-rich repeat-containing N-terminal plant-type domain-containing protein" evidence="8">
    <location>
        <begin position="24"/>
        <end position="392"/>
    </location>
</feature>
<feature type="domain" description="Leucine-rich repeat-containing N-terminal plant-type" evidence="9">
    <location>
        <begin position="28"/>
        <end position="63"/>
    </location>
</feature>
<keyword evidence="3" id="KW-0812">Transmembrane</keyword>
<evidence type="ECO:0000256" key="2">
    <source>
        <dbReference type="ARBA" id="ARBA00022614"/>
    </source>
</evidence>
<evidence type="ECO:0000256" key="4">
    <source>
        <dbReference type="ARBA" id="ARBA00022729"/>
    </source>
</evidence>
<evidence type="ECO:0000256" key="1">
    <source>
        <dbReference type="ARBA" id="ARBA00004370"/>
    </source>
</evidence>
<dbReference type="InterPro" id="IPR013210">
    <property type="entry name" value="LRR_N_plant-typ"/>
</dbReference>
<dbReference type="SUPFAM" id="SSF52058">
    <property type="entry name" value="L domain-like"/>
    <property type="match status" value="1"/>
</dbReference>
<evidence type="ECO:0000313" key="12">
    <source>
        <dbReference type="Proteomes" id="UP001152523"/>
    </source>
</evidence>
<evidence type="ECO:0000256" key="7">
    <source>
        <dbReference type="ARBA" id="ARBA00023136"/>
    </source>
</evidence>
<keyword evidence="4 8" id="KW-0732">Signal</keyword>
<dbReference type="InterPro" id="IPR053213">
    <property type="entry name" value="RLP29"/>
</dbReference>
<keyword evidence="12" id="KW-1185">Reference proteome</keyword>
<dbReference type="Gene3D" id="3.80.10.10">
    <property type="entry name" value="Ribonuclease Inhibitor"/>
    <property type="match status" value="2"/>
</dbReference>
<reference evidence="11" key="1">
    <citation type="submission" date="2022-07" db="EMBL/GenBank/DDBJ databases">
        <authorList>
            <person name="Macas J."/>
            <person name="Novak P."/>
            <person name="Neumann P."/>
        </authorList>
    </citation>
    <scope>NUCLEOTIDE SEQUENCE</scope>
</reference>
<evidence type="ECO:0000259" key="10">
    <source>
        <dbReference type="Pfam" id="PF23598"/>
    </source>
</evidence>
<organism evidence="11 12">
    <name type="scientific">Cuscuta epithymum</name>
    <dbReference type="NCBI Taxonomy" id="186058"/>
    <lineage>
        <taxon>Eukaryota</taxon>
        <taxon>Viridiplantae</taxon>
        <taxon>Streptophyta</taxon>
        <taxon>Embryophyta</taxon>
        <taxon>Tracheophyta</taxon>
        <taxon>Spermatophyta</taxon>
        <taxon>Magnoliopsida</taxon>
        <taxon>eudicotyledons</taxon>
        <taxon>Gunneridae</taxon>
        <taxon>Pentapetalae</taxon>
        <taxon>asterids</taxon>
        <taxon>lamiids</taxon>
        <taxon>Solanales</taxon>
        <taxon>Convolvulaceae</taxon>
        <taxon>Cuscuteae</taxon>
        <taxon>Cuscuta</taxon>
        <taxon>Cuscuta subgen. Cuscuta</taxon>
    </lineage>
</organism>
<name>A0AAV0DMA7_9ASTE</name>
<dbReference type="GO" id="GO:0051707">
    <property type="term" value="P:response to other organism"/>
    <property type="evidence" value="ECO:0007669"/>
    <property type="project" value="UniProtKB-ARBA"/>
</dbReference>
<dbReference type="Pfam" id="PF23598">
    <property type="entry name" value="LRR_14"/>
    <property type="match status" value="1"/>
</dbReference>
<keyword evidence="6" id="KW-1133">Transmembrane helix</keyword>
<dbReference type="AlphaFoldDB" id="A0AAV0DMA7"/>
<dbReference type="PANTHER" id="PTHR48009:SF9">
    <property type="entry name" value="LRR RECEPTOR-LIKE SERINE_THREONINE-PROTEIN KINASE GSO1"/>
    <property type="match status" value="1"/>
</dbReference>
<dbReference type="InterPro" id="IPR001611">
    <property type="entry name" value="Leu-rich_rpt"/>
</dbReference>
<comment type="caution">
    <text evidence="11">The sequence shown here is derived from an EMBL/GenBank/DDBJ whole genome shotgun (WGS) entry which is preliminary data.</text>
</comment>
<keyword evidence="5" id="KW-0677">Repeat</keyword>
<keyword evidence="7" id="KW-0472">Membrane</keyword>
<dbReference type="Pfam" id="PF08263">
    <property type="entry name" value="LRRNT_2"/>
    <property type="match status" value="1"/>
</dbReference>
<evidence type="ECO:0000259" key="9">
    <source>
        <dbReference type="Pfam" id="PF08263"/>
    </source>
</evidence>
<dbReference type="InterPro" id="IPR032675">
    <property type="entry name" value="LRR_dom_sf"/>
</dbReference>
<dbReference type="InterPro" id="IPR003591">
    <property type="entry name" value="Leu-rich_rpt_typical-subtyp"/>
</dbReference>
<evidence type="ECO:0000256" key="6">
    <source>
        <dbReference type="ARBA" id="ARBA00022989"/>
    </source>
</evidence>
<evidence type="ECO:0008006" key="13">
    <source>
        <dbReference type="Google" id="ProtNLM"/>
    </source>
</evidence>
<evidence type="ECO:0000256" key="5">
    <source>
        <dbReference type="ARBA" id="ARBA00022737"/>
    </source>
</evidence>
<dbReference type="GO" id="GO:0006952">
    <property type="term" value="P:defense response"/>
    <property type="evidence" value="ECO:0007669"/>
    <property type="project" value="UniProtKB-ARBA"/>
</dbReference>
<dbReference type="PANTHER" id="PTHR48009">
    <property type="entry name" value="LEUCINE-RICH REPEAT (LRR) FAMILY PROTEIN"/>
    <property type="match status" value="1"/>
</dbReference>
<evidence type="ECO:0000313" key="11">
    <source>
        <dbReference type="EMBL" id="CAH9103625.1"/>
    </source>
</evidence>
<accession>A0AAV0DMA7</accession>
<sequence length="392" mass="42234">MSTSAFFFTAAVSFSLFLLPARPLPTASSDVEALKAFKSAVNSSTIAPYSCLGSWDFAADPCSLPRLTHFVCGVSCSGNRVTGLVLEGAGYSGTLTPAISNLTYLITLDLSNNRFFGRIPASLFSLPKLQKLVLRGNSFSGPVPPSISMLKSLQELDLSQNWLSGSLPVSMNSLPSLRKLDLSYNRLTGPIPPLPPTLITIAIKANSLSGYLQKSSFSGLTQLEVVELGHNSLAGKVESWFFQLPALQQVNLSNNCFTGLTVWKPVKGNRELVAVDVGFNKIQGYLPENFAYYPGLLSLSLRYNRLRGSIPPQYGKQQSIRRLFLDGNFLKGSPPAGLFWSGGKGNSSAVAGSLGDNCLQQCPRSSELCWKPQKPASICQDVYGGKLSQDLS</sequence>
<dbReference type="SMART" id="SM00369">
    <property type="entry name" value="LRR_TYP"/>
    <property type="match status" value="5"/>
</dbReference>
<dbReference type="InterPro" id="IPR055414">
    <property type="entry name" value="LRR_R13L4/SHOC2-like"/>
</dbReference>
<dbReference type="PROSITE" id="PS51450">
    <property type="entry name" value="LRR"/>
    <property type="match status" value="1"/>
</dbReference>
<evidence type="ECO:0000256" key="8">
    <source>
        <dbReference type="SAM" id="SignalP"/>
    </source>
</evidence>